<reference evidence="5" key="1">
    <citation type="submission" date="2021-11" db="EMBL/GenBank/DDBJ databases">
        <title>Draft genome sequence of Alcaligenes endophyticus type strain CCUG 75668T.</title>
        <authorList>
            <person name="Salva-Serra F."/>
            <person name="Duran R.E."/>
            <person name="Seeger M."/>
            <person name="Moore E.R.B."/>
            <person name="Jaen-Luchoro D."/>
        </authorList>
    </citation>
    <scope>NUCLEOTIDE SEQUENCE</scope>
    <source>
        <strain evidence="5">CCUG 75668</strain>
    </source>
</reference>
<gene>
    <name evidence="5" type="ORF">LMS43_03435</name>
</gene>
<dbReference type="PANTHER" id="PTHR33254:SF4">
    <property type="entry name" value="4-HYDROXY-4-METHYL-2-OXOGLUTARATE ALDOLASE 3-RELATED"/>
    <property type="match status" value="1"/>
</dbReference>
<evidence type="ECO:0000313" key="6">
    <source>
        <dbReference type="Proteomes" id="UP001168613"/>
    </source>
</evidence>
<accession>A0ABT8EGC1</accession>
<evidence type="ECO:0000313" key="5">
    <source>
        <dbReference type="EMBL" id="MDN4120338.1"/>
    </source>
</evidence>
<dbReference type="Pfam" id="PF03737">
    <property type="entry name" value="RraA-like"/>
    <property type="match status" value="1"/>
</dbReference>
<comment type="cofactor">
    <cofactor evidence="1">
        <name>a divalent metal cation</name>
        <dbReference type="ChEBI" id="CHEBI:60240"/>
    </cofactor>
</comment>
<proteinExistence type="predicted"/>
<dbReference type="InterPro" id="IPR036704">
    <property type="entry name" value="RraA/RraA-like_sf"/>
</dbReference>
<keyword evidence="6" id="KW-1185">Reference proteome</keyword>
<protein>
    <recommendedName>
        <fullName evidence="2">Putative 4-hydroxy-4-methyl-2-oxoglutarate aldolase</fullName>
    </recommendedName>
    <alternativeName>
        <fullName evidence="3">Regulator of ribonuclease activity homolog</fullName>
    </alternativeName>
    <alternativeName>
        <fullName evidence="4">RraA-like protein</fullName>
    </alternativeName>
</protein>
<comment type="caution">
    <text evidence="5">The sequence shown here is derived from an EMBL/GenBank/DDBJ whole genome shotgun (WGS) entry which is preliminary data.</text>
</comment>
<dbReference type="InterPro" id="IPR005493">
    <property type="entry name" value="RraA/RraA-like"/>
</dbReference>
<dbReference type="RefSeq" id="WP_266122342.1">
    <property type="nucleotide sequence ID" value="NZ_JAJHNU010000001.1"/>
</dbReference>
<dbReference type="NCBIfam" id="NF006731">
    <property type="entry name" value="PRK09262.1"/>
    <property type="match status" value="1"/>
</dbReference>
<dbReference type="SUPFAM" id="SSF89562">
    <property type="entry name" value="RraA-like"/>
    <property type="match status" value="1"/>
</dbReference>
<evidence type="ECO:0000256" key="4">
    <source>
        <dbReference type="ARBA" id="ARBA00030169"/>
    </source>
</evidence>
<dbReference type="CDD" id="cd16841">
    <property type="entry name" value="RraA_family"/>
    <property type="match status" value="1"/>
</dbReference>
<dbReference type="PANTHER" id="PTHR33254">
    <property type="entry name" value="4-HYDROXY-4-METHYL-2-OXOGLUTARATE ALDOLASE 3-RELATED"/>
    <property type="match status" value="1"/>
</dbReference>
<evidence type="ECO:0000256" key="3">
    <source>
        <dbReference type="ARBA" id="ARBA00029596"/>
    </source>
</evidence>
<dbReference type="Proteomes" id="UP001168613">
    <property type="component" value="Unassembled WGS sequence"/>
</dbReference>
<dbReference type="EMBL" id="JAJHNU010000001">
    <property type="protein sequence ID" value="MDN4120338.1"/>
    <property type="molecule type" value="Genomic_DNA"/>
</dbReference>
<dbReference type="Gene3D" id="3.50.30.40">
    <property type="entry name" value="Ribonuclease E inhibitor RraA/RraA-like"/>
    <property type="match status" value="1"/>
</dbReference>
<organism evidence="5 6">
    <name type="scientific">Alcaligenes endophyticus</name>
    <dbReference type="NCBI Taxonomy" id="1929088"/>
    <lineage>
        <taxon>Bacteria</taxon>
        <taxon>Pseudomonadati</taxon>
        <taxon>Pseudomonadota</taxon>
        <taxon>Betaproteobacteria</taxon>
        <taxon>Burkholderiales</taxon>
        <taxon>Alcaligenaceae</taxon>
        <taxon>Alcaligenes</taxon>
    </lineage>
</organism>
<evidence type="ECO:0000256" key="1">
    <source>
        <dbReference type="ARBA" id="ARBA00001968"/>
    </source>
</evidence>
<name>A0ABT8EGC1_9BURK</name>
<sequence length="223" mass="23851">MSQSSTSTPSLEEQVQKYASISAATAHEAMGRMGAVDSAIKPLRLGMKLLGIAFTCRSHPGDNFTLHAALKMARPGEIIVCDSGGFTEQGAFGDVMASCAIGMGIKGLLIDGSVRDSEEMHRIGFPVFSRGVSIKGTVKETFGTLKEPVCIGGAIVHTGDLIIGDDDGVVVVPAAQIPTLYQVCEAREETEKRFRKELMEGKTTWDMLGLQALAEKKNIKITF</sequence>
<evidence type="ECO:0000256" key="2">
    <source>
        <dbReference type="ARBA" id="ARBA00016549"/>
    </source>
</evidence>